<evidence type="ECO:0000256" key="4">
    <source>
        <dbReference type="ARBA" id="ARBA00013049"/>
    </source>
</evidence>
<dbReference type="SUPFAM" id="SSF50729">
    <property type="entry name" value="PH domain-like"/>
    <property type="match status" value="1"/>
</dbReference>
<dbReference type="CDD" id="cd10569">
    <property type="entry name" value="FERM_C_Talin"/>
    <property type="match status" value="1"/>
</dbReference>
<dbReference type="InterPro" id="IPR000192">
    <property type="entry name" value="Aminotrans_V_dom"/>
</dbReference>
<proteinExistence type="inferred from homology"/>
<evidence type="ECO:0000313" key="15">
    <source>
        <dbReference type="Proteomes" id="UP001212841"/>
    </source>
</evidence>
<accession>A0AAD5SA24</accession>
<dbReference type="InterPro" id="IPR002404">
    <property type="entry name" value="IRS_PTB"/>
</dbReference>
<dbReference type="InterPro" id="IPR036476">
    <property type="entry name" value="Talin_cent_sf"/>
</dbReference>
<dbReference type="Pfam" id="PF25177">
    <property type="entry name" value="Talin_VBS2"/>
    <property type="match status" value="1"/>
</dbReference>
<dbReference type="SMART" id="SM00307">
    <property type="entry name" value="ILWEQ"/>
    <property type="match status" value="1"/>
</dbReference>
<dbReference type="Gene3D" id="3.40.640.10">
    <property type="entry name" value="Type I PLP-dependent aspartate aminotransferase-like (Major domain)"/>
    <property type="match status" value="1"/>
</dbReference>
<dbReference type="FunFam" id="3.40.640.10:FF:000027">
    <property type="entry name" value="Serine--pyruvate aminotransferase, mitochondrial"/>
    <property type="match status" value="1"/>
</dbReference>
<dbReference type="PANTHER" id="PTHR19981:SF1">
    <property type="entry name" value="RHEA, ISOFORM B"/>
    <property type="match status" value="1"/>
</dbReference>
<reference evidence="14" key="1">
    <citation type="submission" date="2020-05" db="EMBL/GenBank/DDBJ databases">
        <title>Phylogenomic resolution of chytrid fungi.</title>
        <authorList>
            <person name="Stajich J.E."/>
            <person name="Amses K."/>
            <person name="Simmons R."/>
            <person name="Seto K."/>
            <person name="Myers J."/>
            <person name="Bonds A."/>
            <person name="Quandt C.A."/>
            <person name="Barry K."/>
            <person name="Liu P."/>
            <person name="Grigoriev I."/>
            <person name="Longcore J.E."/>
            <person name="James T.Y."/>
        </authorList>
    </citation>
    <scope>NUCLEOTIDE SEQUENCE</scope>
    <source>
        <strain evidence="14">JEL0318</strain>
    </source>
</reference>
<comment type="subcellular location">
    <subcellularLocation>
        <location evidence="2">Cytoplasm</location>
        <location evidence="2">Cytoskeleton</location>
    </subcellularLocation>
</comment>
<dbReference type="InterPro" id="IPR015424">
    <property type="entry name" value="PyrdxlP-dep_Trfase"/>
</dbReference>
<protein>
    <recommendedName>
        <fullName evidence="4">alanine--glyoxylate transaminase</fullName>
        <ecNumber evidence="4">2.6.1.44</ecNumber>
    </recommendedName>
</protein>
<evidence type="ECO:0000256" key="5">
    <source>
        <dbReference type="ARBA" id="ARBA00022490"/>
    </source>
</evidence>
<dbReference type="InterPro" id="IPR015224">
    <property type="entry name" value="Talin_cent"/>
</dbReference>
<dbReference type="FunFam" id="2.30.29.30:FF:000028">
    <property type="entry name" value="Talin 2"/>
    <property type="match status" value="1"/>
</dbReference>
<dbReference type="GO" id="GO:0005178">
    <property type="term" value="F:integrin binding"/>
    <property type="evidence" value="ECO:0007669"/>
    <property type="project" value="TreeGrafter"/>
</dbReference>
<keyword evidence="8" id="KW-0663">Pyridoxal phosphate</keyword>
<dbReference type="InterPro" id="IPR035964">
    <property type="entry name" value="I/LWEQ_dom_sf"/>
</dbReference>
<dbReference type="Gene3D" id="1.20.120.230">
    <property type="entry name" value="Alpha-catenin/vinculin-like"/>
    <property type="match status" value="4"/>
</dbReference>
<comment type="similarity">
    <text evidence="3">Belongs to the class-V pyridoxal-phosphate-dependent aminotransferase family.</text>
</comment>
<feature type="region of interest" description="Disordered" evidence="11">
    <location>
        <begin position="2866"/>
        <end position="2896"/>
    </location>
</feature>
<name>A0AAD5SA24_9FUNG</name>
<dbReference type="GO" id="GO:0005886">
    <property type="term" value="C:plasma membrane"/>
    <property type="evidence" value="ECO:0007669"/>
    <property type="project" value="TreeGrafter"/>
</dbReference>
<dbReference type="InterPro" id="IPR054082">
    <property type="entry name" value="Talin_IBS2B"/>
</dbReference>
<dbReference type="Pfam" id="PF00373">
    <property type="entry name" value="FERM_M"/>
    <property type="match status" value="1"/>
</dbReference>
<dbReference type="SUPFAM" id="SSF47031">
    <property type="entry name" value="Second domain of FERM"/>
    <property type="match status" value="1"/>
</dbReference>
<dbReference type="InterPro" id="IPR002558">
    <property type="entry name" value="ILWEQ_dom"/>
</dbReference>
<dbReference type="EMBL" id="JADGJD010000675">
    <property type="protein sequence ID" value="KAJ3049223.1"/>
    <property type="molecule type" value="Genomic_DNA"/>
</dbReference>
<dbReference type="GO" id="GO:0008453">
    <property type="term" value="F:alanine-glyoxylate transaminase activity"/>
    <property type="evidence" value="ECO:0007669"/>
    <property type="project" value="UniProtKB-EC"/>
</dbReference>
<dbReference type="Pfam" id="PF02174">
    <property type="entry name" value="IRS"/>
    <property type="match status" value="1"/>
</dbReference>
<evidence type="ECO:0000256" key="11">
    <source>
        <dbReference type="SAM" id="MobiDB-lite"/>
    </source>
</evidence>
<dbReference type="PROSITE" id="PS50057">
    <property type="entry name" value="FERM_3"/>
    <property type="match status" value="1"/>
</dbReference>
<dbReference type="GO" id="GO:0030036">
    <property type="term" value="P:actin cytoskeleton organization"/>
    <property type="evidence" value="ECO:0007669"/>
    <property type="project" value="TreeGrafter"/>
</dbReference>
<dbReference type="InterPro" id="IPR020578">
    <property type="entry name" value="Aminotrans_V_PyrdxlP_BS"/>
</dbReference>
<dbReference type="InterPro" id="IPR019748">
    <property type="entry name" value="FERM_central"/>
</dbReference>
<keyword evidence="7" id="KW-0808">Transferase</keyword>
<dbReference type="SUPFAM" id="SSF54236">
    <property type="entry name" value="Ubiquitin-like"/>
    <property type="match status" value="1"/>
</dbReference>
<dbReference type="SUPFAM" id="SSF109885">
    <property type="entry name" value="I/LWEQ domain"/>
    <property type="match status" value="5"/>
</dbReference>
<sequence>MPHKLCMIPGPVEFDQHVLDAMATPATSHVSPDFIEKFGSALQLLRKVFHAPHAQPFVVAGSGTLTWDMTASNLLAPGDKVLVINTGVFGDWFGECLEVYGATVTHLRALFGDRPSLDEIRTALSKQSYKLVTITHVDTSSSVLSDAKSIAALVKEVSPNTLIALDGVCSVGAEEIRQEEWGIDVVTTASQKALGTPPGLAILLLSPRALQTALSRTSPPTSYYASFKKWHPIMQNYEARKPSYFATPPVQLVMALEVSLRGLVEQGMEERWRAHREVAGRVKERLERLGLKLVAVNRTVAANTLTAAYYPEGVDGPAFLKTVSEAGIVIAGGLHPVHGSKYFRVGHMNISATDPANGHVDRTLEAIEKALQFTGDMSVHEVCRELRDKFGDGSQSAGDHGLLWPEQGKWLLPAKVLDYYDLKSGDALEYRKKHRMLRVKLMDGSTKMVLVDDSSPTSQIVEIICEKIGISNPEEYSVMPENPALQVQGAAKTKGGKDLAAGDESRWLNPERTLREQGLTEADAIILKKKFFFTDQNIDRNDPVQLNLMYNQAKEMIVSGKHPCTAEEGSQFAAIQMQIQYGNHEPDKHKMGFLSLQNFLPPEYRKTRDVEKRIYMEHSKLQGLTELNGKFRYVQLSRSLKTYGITFFLVHEPHPKRKNKTVPVLLGVTKQSVVRMDVETKEMKEEWRLTKLRRWAASKGSFTLDLGDYANDYYTVETGEGEQISALIAGYIDIILKKRKEAEKVVEVEEEEQATVEEYVAPSRATNVGIVSGGHRTATEGRVAIPGMVDGGGARGGWGQRGQMGQGYAQFGQATPAFGTMGMGNAEISGAQQSLLQRIGNGYAMVNNAAGDMAVAANLPPLGNDAAAVQWKQHTVDVNAEAVSAQIASNLAATASLINQATGYVEEMDYESIGTSIGTITSNLSQLAQGIKLLAGLQENGDDQQRLLEAGRAVAKAIADALDAVQPICVGQIQGMDNFYAAGKHLAEVSSELLSLMGRLEVNEDSQNELTDATKGVTKAMAEFVNSARNVASTIKDPVAQQTVVADTKAASDTAPSLVACVNVISPTVTNALCFDRLTEAAMYMREAMGDVIESGGVSPNARLVQALKDAAGRVEECIAKLLDKAKRAGNEGEETALDRQYDALISSLDAMLENMGTAEGIATSAKDLTVMSTQFVSMLRAVGSDTRDEEERDRLLTAATLLADATTKMVASAKDAAKNLADPNAQGRLKNSLRALHEAANIAAGPQLAGRAFQKLNKSIKDAVASSNQLISASRTVGQSNRNQTSQLQLNAAAKRVAETTPAVVGALKNSSSAPEDQVAQMKLIQAAKQLVGPGNALVAAAKVAGPTTADSIAQNALLTAAKQNADDLRNLEKAIYLTEEATAGLELRNALEALKLLQTDIQDSLSNVEVLEEMEGFSAEQAQLELSGAIKGLTGTIAQLQTGVAQRSEKVTGTAATDAVASMQTITFASIALAALEDDMDVRRGLLDAARDIADVLGYLIQTAEGALEDPNMDRELQDAVKALGDATAGMNGRLPGQRDLDAAFDVVQGFMTSAKSGQRVEQGMERTNSFEGVTYQGAQGKLQVAASSLTVAVNALVRGVKGTPAELQEGVQVFQNAMAKMCDGIGAFSSVSTDENVKGQLEGFLDQFGMDVEKLLNATRNASLDSNNPAFKLQLANAVKAIGDEVNKILDVCSASAPGHTECNAAFHTLAVASGKLDNVNEPSVNQEGYAENLTRAVAGGKSVTGTVNGMTADARSGNTMKMAQGAVELANAVLTIVEANVRAAHLIGVADASTVASTAPVIDQGAFTQASVDIKDACKRLVDPANSQQQILAEAGLIAKHTSNLCTSCKNAGNSPDVAPVAKQTFVSAAKDIATKTSNLVNSIKQLAVAPGEGTRGKCEGASVPLVEAVDRLVAFAMSPEFGGSAAKVGTEGLTSQRPIIDGTRGVISEAQSLVNTAKTVCSNPKDEPALQLLQVESRALTDSVQALLGLVSSSAPGQKECDGALVTLSDSVATLDAAIVEATANNLEPQQGGMKSQLVDSIRALTSLCEVIAKAARTDAAQLGASVGELPVALQRTATASVGIASNLTDMQAQMNILEHAKELGDGLVSFVLAAKTNGGNPKNTTATQKVDDQKKRVRDAASKLIATLEGSGDQSGEFTKATEKIEGTVSSLDTKIPDRVTDTYQVYGAEVESQGKLFVELVGEIVGKAKTPAQFRTMAAQIGDSYVKISDAGCLAVRAAESENVKTGLQDGLREMGGSCIKLIEAMRAASGKSAADSASRVKLSQAAREVSNTIVGLVNVAKEGSRGLQRCQEATGLMDSTIVDLEGLLIFAGAGQLDPMDSKDNFARHKDALLQSAKGLLEVVKGFIVAVQGTQDELGNVALNSVTALEALRDEVRKGATSITSSDKHMQQQLLSAAKSVSEALQGLVGATANACGRPDGDPSMDQLSEAVKAQYQALADLVRVTRLLGDEASRGTRALDGAVSDVDDAVRVLHSAEPAQGTALPDEVAGLAKQLASAAAALVASSTGKQDDIVAASNAMRKQVADLVRAAKAATDKAPEEQQAQMKGAVQKAAEAVKFLLSKIKILQESNTPQNKASVQMGAKDVAQSVNAIVAAAGMLVPGGYVDPNDPNVIAERELLAAASAIEAAARKLAAMAPPERREANEDLSFEGQIFEAAKAIAAATAALVRSATGAQREIVAKGRVGTGETNMYFNDGTWSDGLVSAAKMVAAATGDLCEAANMAVKGKVQRERVIVAARAVNAATVQLLAAASVRADPNSQAQIRLRAAGKAVTNATDNLVRAAEENMAFDDTDQISNLMKVAGTGTSGRVAEMEAQMNILKMEKELERARHKLGAIRKGKYDAAKQDPAGSLRRSPSRTLDGKVAGQ</sequence>
<dbReference type="InterPro" id="IPR032425">
    <property type="entry name" value="FERM_f0"/>
</dbReference>
<evidence type="ECO:0000256" key="10">
    <source>
        <dbReference type="RuleBase" id="RU004504"/>
    </source>
</evidence>
<evidence type="ECO:0000259" key="12">
    <source>
        <dbReference type="PROSITE" id="PS50057"/>
    </source>
</evidence>
<dbReference type="InterPro" id="IPR035963">
    <property type="entry name" value="FERM_2"/>
</dbReference>
<dbReference type="CDD" id="cd17090">
    <property type="entry name" value="FERM_F1_TLN"/>
    <property type="match status" value="1"/>
</dbReference>
<dbReference type="InterPro" id="IPR015009">
    <property type="entry name" value="Vinculin-bd_dom"/>
</dbReference>
<dbReference type="CDD" id="cd14473">
    <property type="entry name" value="FERM_B-lobe"/>
    <property type="match status" value="1"/>
</dbReference>
<dbReference type="Gene3D" id="2.30.29.30">
    <property type="entry name" value="Pleckstrin-homology domain (PH domain)/Phosphotyrosine-binding domain (PTB)"/>
    <property type="match status" value="1"/>
</dbReference>
<keyword evidence="5" id="KW-0963">Cytoplasm</keyword>
<dbReference type="InterPro" id="IPR015421">
    <property type="entry name" value="PyrdxlP-dep_Trfase_major"/>
</dbReference>
<dbReference type="InterPro" id="IPR000299">
    <property type="entry name" value="FERM_domain"/>
</dbReference>
<dbReference type="Pfam" id="PF21896">
    <property type="entry name" value="Talin_IBS2B"/>
    <property type="match status" value="2"/>
</dbReference>
<dbReference type="InterPro" id="IPR011993">
    <property type="entry name" value="PH-like_dom_sf"/>
</dbReference>
<organism evidence="14 15">
    <name type="scientific">Rhizophlyctis rosea</name>
    <dbReference type="NCBI Taxonomy" id="64517"/>
    <lineage>
        <taxon>Eukaryota</taxon>
        <taxon>Fungi</taxon>
        <taxon>Fungi incertae sedis</taxon>
        <taxon>Chytridiomycota</taxon>
        <taxon>Chytridiomycota incertae sedis</taxon>
        <taxon>Chytridiomycetes</taxon>
        <taxon>Rhizophlyctidales</taxon>
        <taxon>Rhizophlyctidaceae</taxon>
        <taxon>Rhizophlyctis</taxon>
    </lineage>
</organism>
<keyword evidence="6" id="KW-0032">Aminotransferase</keyword>
<keyword evidence="9" id="KW-0206">Cytoskeleton</keyword>
<dbReference type="SMART" id="SM01244">
    <property type="entry name" value="IRS"/>
    <property type="match status" value="1"/>
</dbReference>
<dbReference type="Gene3D" id="3.90.1150.10">
    <property type="entry name" value="Aspartate Aminotransferase, domain 1"/>
    <property type="match status" value="1"/>
</dbReference>
<dbReference type="InterPro" id="IPR049108">
    <property type="entry name" value="Talin_R4"/>
</dbReference>
<dbReference type="InterPro" id="IPR029071">
    <property type="entry name" value="Ubiquitin-like_domsf"/>
</dbReference>
<dbReference type="FunFam" id="1.20.80.10:FF:000007">
    <property type="entry name" value="Talin 2"/>
    <property type="match status" value="1"/>
</dbReference>
<dbReference type="PROSITE" id="PS00660">
    <property type="entry name" value="FERM_1"/>
    <property type="match status" value="1"/>
</dbReference>
<dbReference type="SUPFAM" id="SSF53383">
    <property type="entry name" value="PLP-dependent transferases"/>
    <property type="match status" value="1"/>
</dbReference>
<evidence type="ECO:0000256" key="3">
    <source>
        <dbReference type="ARBA" id="ARBA00009236"/>
    </source>
</evidence>
<dbReference type="EC" id="2.6.1.44" evidence="4"/>
<dbReference type="InterPro" id="IPR014352">
    <property type="entry name" value="FERM/acyl-CoA-bd_prot_sf"/>
</dbReference>
<evidence type="ECO:0000256" key="1">
    <source>
        <dbReference type="ARBA" id="ARBA00001933"/>
    </source>
</evidence>
<evidence type="ECO:0000256" key="9">
    <source>
        <dbReference type="ARBA" id="ARBA00023212"/>
    </source>
</evidence>
<dbReference type="InterPro" id="IPR054060">
    <property type="entry name" value="TLN1-like_RS"/>
</dbReference>
<dbReference type="SUPFAM" id="SSF109880">
    <property type="entry name" value="A middle domain of Talin 1"/>
    <property type="match status" value="1"/>
</dbReference>
<gene>
    <name evidence="14" type="primary">TLN1</name>
    <name evidence="14" type="ORF">HK097_009752</name>
</gene>
<dbReference type="SUPFAM" id="SSF47220">
    <property type="entry name" value="alpha-catenin/vinculin-like"/>
    <property type="match status" value="3"/>
</dbReference>
<dbReference type="FunFam" id="1.20.1410.10:FF:000001">
    <property type="entry name" value="Talin 2"/>
    <property type="match status" value="1"/>
</dbReference>
<dbReference type="Gene3D" id="1.20.1410.10">
    <property type="entry name" value="I/LWEQ domain"/>
    <property type="match status" value="1"/>
</dbReference>
<dbReference type="Pfam" id="PF09141">
    <property type="entry name" value="Talin_middle"/>
    <property type="match status" value="1"/>
</dbReference>
<dbReference type="GO" id="GO:0005200">
    <property type="term" value="F:structural constituent of cytoskeleton"/>
    <property type="evidence" value="ECO:0007669"/>
    <property type="project" value="InterPro"/>
</dbReference>
<dbReference type="Pfam" id="PF01608">
    <property type="entry name" value="I_LWEQ"/>
    <property type="match status" value="1"/>
</dbReference>
<evidence type="ECO:0000256" key="2">
    <source>
        <dbReference type="ARBA" id="ARBA00004245"/>
    </source>
</evidence>
<dbReference type="GO" id="GO:0051015">
    <property type="term" value="F:actin filament binding"/>
    <property type="evidence" value="ECO:0007669"/>
    <property type="project" value="InterPro"/>
</dbReference>
<dbReference type="InterPro" id="IPR019749">
    <property type="entry name" value="Band_41_domain"/>
</dbReference>
<dbReference type="Pfam" id="PF16511">
    <property type="entry name" value="FERM_f0"/>
    <property type="match status" value="1"/>
</dbReference>
<dbReference type="PROSITE" id="PS00595">
    <property type="entry name" value="AA_TRANSFER_CLASS_5"/>
    <property type="match status" value="1"/>
</dbReference>
<evidence type="ECO:0000313" key="14">
    <source>
        <dbReference type="EMBL" id="KAJ3049223.1"/>
    </source>
</evidence>
<dbReference type="PROSITE" id="PS50945">
    <property type="entry name" value="I_LWEQ"/>
    <property type="match status" value="1"/>
</dbReference>
<dbReference type="Pfam" id="PF00266">
    <property type="entry name" value="Aminotran_5"/>
    <property type="match status" value="1"/>
</dbReference>
<evidence type="ECO:0000256" key="6">
    <source>
        <dbReference type="ARBA" id="ARBA00022576"/>
    </source>
</evidence>
<feature type="domain" description="FERM" evidence="12">
    <location>
        <begin position="435"/>
        <end position="739"/>
    </location>
</feature>
<dbReference type="InterPro" id="IPR036723">
    <property type="entry name" value="Alpha-catenin/vinculin-like_sf"/>
</dbReference>
<dbReference type="Pfam" id="PF08913">
    <property type="entry name" value="VBS"/>
    <property type="match status" value="1"/>
</dbReference>
<dbReference type="Pfam" id="PF21692">
    <property type="entry name" value="Talin_R4"/>
    <property type="match status" value="1"/>
</dbReference>
<dbReference type="Proteomes" id="UP001212841">
    <property type="component" value="Unassembled WGS sequence"/>
</dbReference>
<comment type="caution">
    <text evidence="14">The sequence shown here is derived from an EMBL/GenBank/DDBJ whole genome shotgun (WGS) entry which is preliminary data.</text>
</comment>
<dbReference type="PANTHER" id="PTHR19981">
    <property type="entry name" value="TALIN"/>
    <property type="match status" value="1"/>
</dbReference>
<evidence type="ECO:0000259" key="13">
    <source>
        <dbReference type="PROSITE" id="PS50945"/>
    </source>
</evidence>
<dbReference type="InterPro" id="IPR015422">
    <property type="entry name" value="PyrdxlP-dep_Trfase_small"/>
</dbReference>
<keyword evidence="15" id="KW-1185">Reference proteome</keyword>
<dbReference type="Gene3D" id="3.10.20.90">
    <property type="entry name" value="Phosphatidylinositol 3-kinase Catalytic Subunit, Chain A, domain 1"/>
    <property type="match status" value="2"/>
</dbReference>
<evidence type="ECO:0000256" key="7">
    <source>
        <dbReference type="ARBA" id="ARBA00022679"/>
    </source>
</evidence>
<dbReference type="GO" id="GO:0098609">
    <property type="term" value="P:cell-cell adhesion"/>
    <property type="evidence" value="ECO:0007669"/>
    <property type="project" value="TreeGrafter"/>
</dbReference>
<dbReference type="InterPro" id="IPR057346">
    <property type="entry name" value="Talin1/2_VBS2"/>
</dbReference>
<dbReference type="SMART" id="SM00295">
    <property type="entry name" value="B41"/>
    <property type="match status" value="1"/>
</dbReference>
<dbReference type="Gene3D" id="1.20.1420.10">
    <property type="entry name" value="Talin, central domain"/>
    <property type="match status" value="8"/>
</dbReference>
<comment type="cofactor">
    <cofactor evidence="1 10">
        <name>pyridoxal 5'-phosphate</name>
        <dbReference type="ChEBI" id="CHEBI:597326"/>
    </cofactor>
</comment>
<dbReference type="GO" id="GO:0005856">
    <property type="term" value="C:cytoskeleton"/>
    <property type="evidence" value="ECO:0007669"/>
    <property type="project" value="UniProtKB-SubCell"/>
</dbReference>
<feature type="domain" description="I/LWEQ" evidence="13">
    <location>
        <begin position="2631"/>
        <end position="2873"/>
    </location>
</feature>
<evidence type="ECO:0000256" key="8">
    <source>
        <dbReference type="ARBA" id="ARBA00022898"/>
    </source>
</evidence>
<dbReference type="Gene3D" id="1.20.80.10">
    <property type="match status" value="1"/>
</dbReference>
<dbReference type="GO" id="GO:0005737">
    <property type="term" value="C:cytoplasm"/>
    <property type="evidence" value="ECO:0007669"/>
    <property type="project" value="TreeGrafter"/>
</dbReference>
<dbReference type="Pfam" id="PF21865">
    <property type="entry name" value="TLN1-like_RS"/>
    <property type="match status" value="2"/>
</dbReference>
<dbReference type="InterPro" id="IPR019747">
    <property type="entry name" value="FERM_CS"/>
</dbReference>